<dbReference type="PANTHER" id="PTHR11360:SF163">
    <property type="entry name" value="MONOCARBOXYLATE TRANSPORTER 9-LIKE PROTEIN"/>
    <property type="match status" value="1"/>
</dbReference>
<proteinExistence type="predicted"/>
<dbReference type="PROSITE" id="PS50850">
    <property type="entry name" value="MFS"/>
    <property type="match status" value="1"/>
</dbReference>
<evidence type="ECO:0000259" key="3">
    <source>
        <dbReference type="PROSITE" id="PS50850"/>
    </source>
</evidence>
<keyword evidence="2" id="KW-1133">Transmembrane helix</keyword>
<feature type="transmembrane region" description="Helical" evidence="2">
    <location>
        <begin position="47"/>
        <end position="74"/>
    </location>
</feature>
<comment type="subcellular location">
    <subcellularLocation>
        <location evidence="1">Membrane</location>
        <topology evidence="1">Multi-pass membrane protein</topology>
    </subcellularLocation>
</comment>
<name>A0A9P0HBS2_NEZVI</name>
<evidence type="ECO:0000313" key="4">
    <source>
        <dbReference type="EMBL" id="CAH1399065.1"/>
    </source>
</evidence>
<feature type="transmembrane region" description="Helical" evidence="2">
    <location>
        <begin position="23"/>
        <end position="41"/>
    </location>
</feature>
<dbReference type="OrthoDB" id="5667at2759"/>
<sequence length="457" mass="50736">MAILCFTGLIIGPLIKKFTYRKVAIVGGLISATAILLTVPVNSMLHLIITFGVLGGIGFGLVISCSMVGINLYFSKRKGQAIGISMTGSTMGFILMPQIVRFFLEEYDFRSAILIIGAISLHAVIGASLFQPVRWHYKVASIEVQEKEAHTLLPSNKIEEKDDSEDEVTSIISSPNIEERKKLSNIPSQAFSPKESVVTNISVDAENTLHLQEINVNESEKEFERITDHSDVKESNMKNKPKRSVKSRLSRFSKFMDLDLLRDGVYLNILFGLSMSELVEMNFKFILPFYLSNLGFTYSEIAYALSSMAVSDIFARLVVPPIMDRTSYTRRITFLFGSLCVVFGRSCITLLSSIGSIITTLVIVGFFRGIYRTSYPLVLTEYSTGGNFPSVLGLSMVSKGISVLILGPGFGYLRDVSGSYSLFIHSQTLLMILVAISWILERIILKSRDNKQDILDA</sequence>
<evidence type="ECO:0000256" key="2">
    <source>
        <dbReference type="SAM" id="Phobius"/>
    </source>
</evidence>
<keyword evidence="5" id="KW-1185">Reference proteome</keyword>
<feature type="transmembrane region" description="Helical" evidence="2">
    <location>
        <begin position="419"/>
        <end position="440"/>
    </location>
</feature>
<feature type="transmembrane region" description="Helical" evidence="2">
    <location>
        <begin position="354"/>
        <end position="371"/>
    </location>
</feature>
<dbReference type="InterPro" id="IPR020846">
    <property type="entry name" value="MFS_dom"/>
</dbReference>
<dbReference type="Proteomes" id="UP001152798">
    <property type="component" value="Chromosome 4"/>
</dbReference>
<accession>A0A9P0HBS2</accession>
<dbReference type="Pfam" id="PF07690">
    <property type="entry name" value="MFS_1"/>
    <property type="match status" value="2"/>
</dbReference>
<keyword evidence="2" id="KW-0472">Membrane</keyword>
<evidence type="ECO:0000256" key="1">
    <source>
        <dbReference type="ARBA" id="ARBA00004141"/>
    </source>
</evidence>
<dbReference type="EMBL" id="OV725080">
    <property type="protein sequence ID" value="CAH1399065.1"/>
    <property type="molecule type" value="Genomic_DNA"/>
</dbReference>
<dbReference type="PANTHER" id="PTHR11360">
    <property type="entry name" value="MONOCARBOXYLATE TRANSPORTER"/>
    <property type="match status" value="1"/>
</dbReference>
<dbReference type="SUPFAM" id="SSF103473">
    <property type="entry name" value="MFS general substrate transporter"/>
    <property type="match status" value="1"/>
</dbReference>
<dbReference type="GO" id="GO:0016020">
    <property type="term" value="C:membrane"/>
    <property type="evidence" value="ECO:0007669"/>
    <property type="project" value="UniProtKB-SubCell"/>
</dbReference>
<reference evidence="4" key="1">
    <citation type="submission" date="2022-01" db="EMBL/GenBank/DDBJ databases">
        <authorList>
            <person name="King R."/>
        </authorList>
    </citation>
    <scope>NUCLEOTIDE SEQUENCE</scope>
</reference>
<feature type="domain" description="Major facilitator superfamily (MFS) profile" evidence="3">
    <location>
        <begin position="1"/>
        <end position="449"/>
    </location>
</feature>
<dbReference type="AlphaFoldDB" id="A0A9P0HBS2"/>
<keyword evidence="2" id="KW-0812">Transmembrane</keyword>
<organism evidence="4 5">
    <name type="scientific">Nezara viridula</name>
    <name type="common">Southern green stink bug</name>
    <name type="synonym">Cimex viridulus</name>
    <dbReference type="NCBI Taxonomy" id="85310"/>
    <lineage>
        <taxon>Eukaryota</taxon>
        <taxon>Metazoa</taxon>
        <taxon>Ecdysozoa</taxon>
        <taxon>Arthropoda</taxon>
        <taxon>Hexapoda</taxon>
        <taxon>Insecta</taxon>
        <taxon>Pterygota</taxon>
        <taxon>Neoptera</taxon>
        <taxon>Paraneoptera</taxon>
        <taxon>Hemiptera</taxon>
        <taxon>Heteroptera</taxon>
        <taxon>Panheteroptera</taxon>
        <taxon>Pentatomomorpha</taxon>
        <taxon>Pentatomoidea</taxon>
        <taxon>Pentatomidae</taxon>
        <taxon>Pentatominae</taxon>
        <taxon>Nezara</taxon>
    </lineage>
</organism>
<dbReference type="InterPro" id="IPR011701">
    <property type="entry name" value="MFS"/>
</dbReference>
<feature type="transmembrane region" description="Helical" evidence="2">
    <location>
        <begin position="81"/>
        <end position="100"/>
    </location>
</feature>
<dbReference type="GO" id="GO:0008028">
    <property type="term" value="F:monocarboxylic acid transmembrane transporter activity"/>
    <property type="evidence" value="ECO:0007669"/>
    <property type="project" value="TreeGrafter"/>
</dbReference>
<feature type="transmembrane region" description="Helical" evidence="2">
    <location>
        <begin position="391"/>
        <end position="413"/>
    </location>
</feature>
<dbReference type="InterPro" id="IPR036259">
    <property type="entry name" value="MFS_trans_sf"/>
</dbReference>
<protein>
    <recommendedName>
        <fullName evidence="3">Major facilitator superfamily (MFS) profile domain-containing protein</fullName>
    </recommendedName>
</protein>
<gene>
    <name evidence="4" type="ORF">NEZAVI_LOCUS8592</name>
</gene>
<dbReference type="InterPro" id="IPR050327">
    <property type="entry name" value="Proton-linked_MCT"/>
</dbReference>
<feature type="transmembrane region" description="Helical" evidence="2">
    <location>
        <begin position="112"/>
        <end position="130"/>
    </location>
</feature>
<evidence type="ECO:0000313" key="5">
    <source>
        <dbReference type="Proteomes" id="UP001152798"/>
    </source>
</evidence>
<dbReference type="Gene3D" id="1.20.1250.20">
    <property type="entry name" value="MFS general substrate transporter like domains"/>
    <property type="match status" value="2"/>
</dbReference>